<accession>A0A4R2F801</accession>
<comment type="caution">
    <text evidence="2">The sequence shown here is derived from an EMBL/GenBank/DDBJ whole genome shotgun (WGS) entry which is preliminary data.</text>
</comment>
<dbReference type="Gene3D" id="3.40.50.300">
    <property type="entry name" value="P-loop containing nucleotide triphosphate hydrolases"/>
    <property type="match status" value="1"/>
</dbReference>
<gene>
    <name evidence="2" type="ORF">EDC91_13920</name>
</gene>
<dbReference type="InterPro" id="IPR027417">
    <property type="entry name" value="P-loop_NTPase"/>
</dbReference>
<organism evidence="2 3">
    <name type="scientific">Shewanella fodinae</name>
    <dbReference type="NCBI Taxonomy" id="552357"/>
    <lineage>
        <taxon>Bacteria</taxon>
        <taxon>Pseudomonadati</taxon>
        <taxon>Pseudomonadota</taxon>
        <taxon>Gammaproteobacteria</taxon>
        <taxon>Alteromonadales</taxon>
        <taxon>Shewanellaceae</taxon>
        <taxon>Shewanella</taxon>
    </lineage>
</organism>
<keyword evidence="3" id="KW-1185">Reference proteome</keyword>
<dbReference type="EMBL" id="SLWF01000039">
    <property type="protein sequence ID" value="TCN78484.1"/>
    <property type="molecule type" value="Genomic_DNA"/>
</dbReference>
<reference evidence="2 3" key="1">
    <citation type="submission" date="2019-03" db="EMBL/GenBank/DDBJ databases">
        <title>Freshwater and sediment microbial communities from various areas in North America, analyzing microbe dynamics in response to fracking.</title>
        <authorList>
            <person name="Lamendella R."/>
        </authorList>
    </citation>
    <scope>NUCLEOTIDE SEQUENCE [LARGE SCALE GENOMIC DNA]</scope>
    <source>
        <strain evidence="2 3">74A</strain>
    </source>
</reference>
<dbReference type="Pfam" id="PF13175">
    <property type="entry name" value="AAA_15"/>
    <property type="match status" value="1"/>
</dbReference>
<proteinExistence type="predicted"/>
<feature type="domain" description="Endonuclease GajA/Old nuclease/RecF-like AAA" evidence="1">
    <location>
        <begin position="1"/>
        <end position="108"/>
    </location>
</feature>
<dbReference type="OrthoDB" id="3322489at2"/>
<dbReference type="Proteomes" id="UP000294832">
    <property type="component" value="Unassembled WGS sequence"/>
</dbReference>
<evidence type="ECO:0000259" key="1">
    <source>
        <dbReference type="Pfam" id="PF13175"/>
    </source>
</evidence>
<protein>
    <submittedName>
        <fullName evidence="2">AAA ATPase-like protein</fullName>
    </submittedName>
</protein>
<evidence type="ECO:0000313" key="3">
    <source>
        <dbReference type="Proteomes" id="UP000294832"/>
    </source>
</evidence>
<dbReference type="InterPro" id="IPR041685">
    <property type="entry name" value="AAA_GajA/Old/RecF-like"/>
</dbReference>
<dbReference type="RefSeq" id="WP_133040404.1">
    <property type="nucleotide sequence ID" value="NZ_SLWF01000039.1"/>
</dbReference>
<dbReference type="SUPFAM" id="SSF52540">
    <property type="entry name" value="P-loop containing nucleoside triphosphate hydrolases"/>
    <property type="match status" value="1"/>
</dbReference>
<name>A0A4R2F801_9GAMM</name>
<dbReference type="AlphaFoldDB" id="A0A4R2F801"/>
<sequence>MRLKTVEVKRFRSIMDAKVEFYKDQPVVICGQNNIGKTNFLLALNLFFNHWYDDSTFEPSRDIPDHIKNGSGGKTNNTEISCTFESDGVVIFEAKAKFNNDCSITYYKREFFEGEWDDFEQIDDLKFYELVSDFEFILIKSNNVDIPKMISKILGDVLL</sequence>
<evidence type="ECO:0000313" key="2">
    <source>
        <dbReference type="EMBL" id="TCN78484.1"/>
    </source>
</evidence>